<dbReference type="PROSITE" id="PS50923">
    <property type="entry name" value="SUSHI"/>
    <property type="match status" value="1"/>
</dbReference>
<keyword evidence="9" id="KW-0768">Sushi</keyword>
<dbReference type="Gene3D" id="2.10.70.10">
    <property type="entry name" value="Complement Module, domain 1"/>
    <property type="match status" value="1"/>
</dbReference>
<dbReference type="GO" id="GO:0046872">
    <property type="term" value="F:metal ion binding"/>
    <property type="evidence" value="ECO:0007669"/>
    <property type="project" value="UniProtKB-KW"/>
</dbReference>
<dbReference type="PANTHER" id="PTHR45713:SF6">
    <property type="entry name" value="F5_8 TYPE C DOMAIN-CONTAINING PROTEIN"/>
    <property type="match status" value="1"/>
</dbReference>
<name>A0A653DDB8_CALMS</name>
<feature type="domain" description="Sushi" evidence="12">
    <location>
        <begin position="32"/>
        <end position="91"/>
    </location>
</feature>
<evidence type="ECO:0000256" key="2">
    <source>
        <dbReference type="ARBA" id="ARBA00010147"/>
    </source>
</evidence>
<dbReference type="Gene3D" id="3.10.100.10">
    <property type="entry name" value="Mannose-Binding Protein A, subunit A"/>
    <property type="match status" value="1"/>
</dbReference>
<dbReference type="GO" id="GO:0042806">
    <property type="term" value="F:fucose binding"/>
    <property type="evidence" value="ECO:0007669"/>
    <property type="project" value="UniProtKB-ARBA"/>
</dbReference>
<evidence type="ECO:0000256" key="8">
    <source>
        <dbReference type="ARBA" id="ARBA00023157"/>
    </source>
</evidence>
<evidence type="ECO:0000256" key="1">
    <source>
        <dbReference type="ARBA" id="ARBA00002219"/>
    </source>
</evidence>
<organism evidence="13 14">
    <name type="scientific">Callosobruchus maculatus</name>
    <name type="common">Southern cowpea weevil</name>
    <name type="synonym">Pulse bruchid</name>
    <dbReference type="NCBI Taxonomy" id="64391"/>
    <lineage>
        <taxon>Eukaryota</taxon>
        <taxon>Metazoa</taxon>
        <taxon>Ecdysozoa</taxon>
        <taxon>Arthropoda</taxon>
        <taxon>Hexapoda</taxon>
        <taxon>Insecta</taxon>
        <taxon>Pterygota</taxon>
        <taxon>Neoptera</taxon>
        <taxon>Endopterygota</taxon>
        <taxon>Coleoptera</taxon>
        <taxon>Polyphaga</taxon>
        <taxon>Cucujiformia</taxon>
        <taxon>Chrysomeloidea</taxon>
        <taxon>Chrysomelidae</taxon>
        <taxon>Bruchinae</taxon>
        <taxon>Bruchini</taxon>
        <taxon>Callosobruchus</taxon>
    </lineage>
</organism>
<reference evidence="13 14" key="1">
    <citation type="submission" date="2019-01" db="EMBL/GenBank/DDBJ databases">
        <authorList>
            <person name="Sayadi A."/>
        </authorList>
    </citation>
    <scope>NUCLEOTIDE SEQUENCE [LARGE SCALE GENOMIC DNA]</scope>
</reference>
<dbReference type="InterPro" id="IPR001304">
    <property type="entry name" value="C-type_lectin-like"/>
</dbReference>
<dbReference type="Pfam" id="PF00084">
    <property type="entry name" value="Sushi"/>
    <property type="match status" value="1"/>
</dbReference>
<feature type="signal peptide" evidence="10">
    <location>
        <begin position="1"/>
        <end position="29"/>
    </location>
</feature>
<dbReference type="Gene3D" id="2.60.120.260">
    <property type="entry name" value="Galactose-binding domain-like"/>
    <property type="match status" value="1"/>
</dbReference>
<gene>
    <name evidence="13" type="ORF">CALMAC_LOCUS16135</name>
</gene>
<keyword evidence="8 9" id="KW-1015">Disulfide bond</keyword>
<dbReference type="InterPro" id="IPR035976">
    <property type="entry name" value="Sushi/SCR/CCP_sf"/>
</dbReference>
<feature type="chain" id="PRO_5024951455" description="Sushi domain-containing protein" evidence="10">
    <location>
        <begin position="30"/>
        <end position="330"/>
    </location>
</feature>
<evidence type="ECO:0000256" key="10">
    <source>
        <dbReference type="SAM" id="SignalP"/>
    </source>
</evidence>
<dbReference type="InterPro" id="IPR008979">
    <property type="entry name" value="Galactose-bd-like_sf"/>
</dbReference>
<evidence type="ECO:0000256" key="4">
    <source>
        <dbReference type="ARBA" id="ARBA00022723"/>
    </source>
</evidence>
<dbReference type="InterPro" id="IPR016186">
    <property type="entry name" value="C-type_lectin-like/link_sf"/>
</dbReference>
<evidence type="ECO:0000256" key="3">
    <source>
        <dbReference type="ARBA" id="ARBA00011233"/>
    </source>
</evidence>
<dbReference type="OrthoDB" id="406096at2759"/>
<evidence type="ECO:0008006" key="15">
    <source>
        <dbReference type="Google" id="ProtNLM"/>
    </source>
</evidence>
<keyword evidence="7" id="KW-0106">Calcium</keyword>
<dbReference type="Proteomes" id="UP000410492">
    <property type="component" value="Unassembled WGS sequence"/>
</dbReference>
<dbReference type="AlphaFoldDB" id="A0A653DDB8"/>
<dbReference type="GO" id="GO:0001868">
    <property type="term" value="P:regulation of complement activation, lectin pathway"/>
    <property type="evidence" value="ECO:0007669"/>
    <property type="project" value="UniProtKB-ARBA"/>
</dbReference>
<evidence type="ECO:0000313" key="14">
    <source>
        <dbReference type="Proteomes" id="UP000410492"/>
    </source>
</evidence>
<keyword evidence="4" id="KW-0479">Metal-binding</keyword>
<dbReference type="InterPro" id="IPR000436">
    <property type="entry name" value="Sushi_SCR_CCP_dom"/>
</dbReference>
<dbReference type="PROSITE" id="PS50041">
    <property type="entry name" value="C_TYPE_LECTIN_2"/>
    <property type="match status" value="1"/>
</dbReference>
<keyword evidence="5 10" id="KW-0732">Signal</keyword>
<feature type="domain" description="C-type lectin" evidence="11">
    <location>
        <begin position="252"/>
        <end position="330"/>
    </location>
</feature>
<comment type="subunit">
    <text evidence="3">Homotrimer.</text>
</comment>
<comment type="caution">
    <text evidence="9">Lacks conserved residue(s) required for the propagation of feature annotation.</text>
</comment>
<dbReference type="Pfam" id="PF22633">
    <property type="entry name" value="F5_F8_type_C_2"/>
    <property type="match status" value="1"/>
</dbReference>
<dbReference type="InterPro" id="IPR006585">
    <property type="entry name" value="FTP1"/>
</dbReference>
<accession>A0A653DDB8</accession>
<feature type="disulfide bond" evidence="9">
    <location>
        <begin position="62"/>
        <end position="89"/>
    </location>
</feature>
<dbReference type="SUPFAM" id="SSF56436">
    <property type="entry name" value="C-type lectin-like"/>
    <property type="match status" value="1"/>
</dbReference>
<dbReference type="InterPro" id="IPR016187">
    <property type="entry name" value="CTDL_fold"/>
</dbReference>
<keyword evidence="14" id="KW-1185">Reference proteome</keyword>
<evidence type="ECO:0000256" key="9">
    <source>
        <dbReference type="PROSITE-ProRule" id="PRU00302"/>
    </source>
</evidence>
<evidence type="ECO:0000259" key="11">
    <source>
        <dbReference type="PROSITE" id="PS50041"/>
    </source>
</evidence>
<evidence type="ECO:0000259" key="12">
    <source>
        <dbReference type="PROSITE" id="PS50923"/>
    </source>
</evidence>
<dbReference type="GO" id="GO:0010185">
    <property type="term" value="P:regulation of cellular defense response"/>
    <property type="evidence" value="ECO:0007669"/>
    <property type="project" value="UniProtKB-ARBA"/>
</dbReference>
<dbReference type="InterPro" id="IPR051941">
    <property type="entry name" value="BG_Antigen-Binding_Lectin"/>
</dbReference>
<dbReference type="CDD" id="cd00033">
    <property type="entry name" value="CCP"/>
    <property type="match status" value="1"/>
</dbReference>
<proteinExistence type="inferred from homology"/>
<evidence type="ECO:0000256" key="6">
    <source>
        <dbReference type="ARBA" id="ARBA00022734"/>
    </source>
</evidence>
<dbReference type="PANTHER" id="PTHR45713">
    <property type="entry name" value="FTP DOMAIN-CONTAINING PROTEIN"/>
    <property type="match status" value="1"/>
</dbReference>
<dbReference type="SMART" id="SM00607">
    <property type="entry name" value="FTP"/>
    <property type="match status" value="1"/>
</dbReference>
<keyword evidence="6" id="KW-0430">Lectin</keyword>
<comment type="similarity">
    <text evidence="2">Belongs to the fucolectin family.</text>
</comment>
<dbReference type="EMBL" id="CAACVG010011179">
    <property type="protein sequence ID" value="VEN57531.1"/>
    <property type="molecule type" value="Genomic_DNA"/>
</dbReference>
<dbReference type="SUPFAM" id="SSF57535">
    <property type="entry name" value="Complement control module/SCR domain"/>
    <property type="match status" value="1"/>
</dbReference>
<evidence type="ECO:0000256" key="7">
    <source>
        <dbReference type="ARBA" id="ARBA00022837"/>
    </source>
</evidence>
<sequence>MLPQYRPPTHLIGAIVTVLLCSTATRICGQEIKCYHPAVPPNTRVTLSTPGLTPGTTAVYQCDEGYETFGNTTLVCSPTGQWQGEIPFCGINVAYRKPANQSTTAKGGNAIHANDGDKTTNHNEKMCTETYKEASPWWQVDLLRPYPVKVIRVTTRGCCGQQPLQDLEIRIGNNSHQLQKNPLCAWFPGTLEEGVTKTFTCARTLIGQYVFVQLGVEGTLSLCEVEVFSSDELPVHHCQSSKNLENAALATFAKKCYFFEVNKGSTFKTARSTCQSINSDLIHNLTTLDMSFLRAQLDRWKPKLKTQLVWLGANKDPGVIARTWKWVNGE</sequence>
<comment type="function">
    <text evidence="1">Acts as a defensive agent. Recognizes blood group fucosylated oligosaccharides including A, B, H and Lewis B-type antigens. Does not recognize Lewis A antigen and has low affinity for monovalent haptens.</text>
</comment>
<dbReference type="FunFam" id="2.60.120.260:FF:000105">
    <property type="entry name" value="Sushi, von Willebrand factor type A, EGF and pentraxin domain-containing protein 1"/>
    <property type="match status" value="1"/>
</dbReference>
<dbReference type="SMART" id="SM00032">
    <property type="entry name" value="CCP"/>
    <property type="match status" value="1"/>
</dbReference>
<evidence type="ECO:0000313" key="13">
    <source>
        <dbReference type="EMBL" id="VEN57531.1"/>
    </source>
</evidence>
<evidence type="ECO:0000256" key="5">
    <source>
        <dbReference type="ARBA" id="ARBA00022729"/>
    </source>
</evidence>
<protein>
    <recommendedName>
        <fullName evidence="15">Sushi domain-containing protein</fullName>
    </recommendedName>
</protein>
<dbReference type="SUPFAM" id="SSF49785">
    <property type="entry name" value="Galactose-binding domain-like"/>
    <property type="match status" value="1"/>
</dbReference>